<feature type="coiled-coil region" evidence="3">
    <location>
        <begin position="387"/>
        <end position="554"/>
    </location>
</feature>
<dbReference type="GO" id="GO:0030132">
    <property type="term" value="C:clathrin coat of coated pit"/>
    <property type="evidence" value="ECO:0007669"/>
    <property type="project" value="TreeGrafter"/>
</dbReference>
<evidence type="ECO:0000313" key="7">
    <source>
        <dbReference type="Ensembl" id="ENSMAMP00000049971.1"/>
    </source>
</evidence>
<dbReference type="PROSITE" id="PS50031">
    <property type="entry name" value="EH"/>
    <property type="match status" value="3"/>
</dbReference>
<feature type="compositionally biased region" description="Low complexity" evidence="4">
    <location>
        <begin position="364"/>
        <end position="378"/>
    </location>
</feature>
<dbReference type="SUPFAM" id="SSF90257">
    <property type="entry name" value="Myosin rod fragments"/>
    <property type="match status" value="1"/>
</dbReference>
<dbReference type="GO" id="GO:0016197">
    <property type="term" value="P:endosomal transport"/>
    <property type="evidence" value="ECO:0007669"/>
    <property type="project" value="TreeGrafter"/>
</dbReference>
<dbReference type="SUPFAM" id="SSF47473">
    <property type="entry name" value="EF-hand"/>
    <property type="match status" value="3"/>
</dbReference>
<dbReference type="GO" id="GO:0006897">
    <property type="term" value="P:endocytosis"/>
    <property type="evidence" value="ECO:0007669"/>
    <property type="project" value="TreeGrafter"/>
</dbReference>
<dbReference type="InterPro" id="IPR018247">
    <property type="entry name" value="EF_Hand_1_Ca_BS"/>
</dbReference>
<dbReference type="Ensembl" id="ENSMAMT00000051853.1">
    <property type="protein sequence ID" value="ENSMAMP00000049971.1"/>
    <property type="gene ID" value="ENSMAMG00000004501.2"/>
</dbReference>
<evidence type="ECO:0000259" key="5">
    <source>
        <dbReference type="PROSITE" id="PS50031"/>
    </source>
</evidence>
<evidence type="ECO:0000259" key="6">
    <source>
        <dbReference type="PROSITE" id="PS50222"/>
    </source>
</evidence>
<evidence type="ECO:0000256" key="4">
    <source>
        <dbReference type="SAM" id="MobiDB-lite"/>
    </source>
</evidence>
<dbReference type="PROSITE" id="PS00018">
    <property type="entry name" value="EF_HAND_1"/>
    <property type="match status" value="2"/>
</dbReference>
<dbReference type="AlphaFoldDB" id="A0A7N8XGF4"/>
<dbReference type="Gene3D" id="1.10.238.10">
    <property type="entry name" value="EF-hand"/>
    <property type="match status" value="3"/>
</dbReference>
<feature type="domain" description="EH" evidence="5">
    <location>
        <begin position="118"/>
        <end position="206"/>
    </location>
</feature>
<keyword evidence="2" id="KW-0106">Calcium</keyword>
<dbReference type="GeneTree" id="ENSGT00940000155438"/>
<dbReference type="SMART" id="SM00054">
    <property type="entry name" value="EFh"/>
    <property type="match status" value="4"/>
</dbReference>
<feature type="domain" description="EF-hand" evidence="6">
    <location>
        <begin position="150"/>
        <end position="185"/>
    </location>
</feature>
<feature type="region of interest" description="Disordered" evidence="4">
    <location>
        <begin position="353"/>
        <end position="380"/>
    </location>
</feature>
<dbReference type="GO" id="GO:0045296">
    <property type="term" value="F:cadherin binding"/>
    <property type="evidence" value="ECO:0007669"/>
    <property type="project" value="TreeGrafter"/>
</dbReference>
<dbReference type="Proteomes" id="UP000261640">
    <property type="component" value="Unplaced"/>
</dbReference>
<evidence type="ECO:0000313" key="8">
    <source>
        <dbReference type="Proteomes" id="UP000261640"/>
    </source>
</evidence>
<dbReference type="InterPro" id="IPR003903">
    <property type="entry name" value="UIM_dom"/>
</dbReference>
<dbReference type="CDD" id="cd00052">
    <property type="entry name" value="EH"/>
    <property type="match status" value="3"/>
</dbReference>
<proteinExistence type="predicted"/>
<feature type="domain" description="EH" evidence="5">
    <location>
        <begin position="5"/>
        <end position="91"/>
    </location>
</feature>
<keyword evidence="8" id="KW-1185">Reference proteome</keyword>
<evidence type="ECO:0000256" key="3">
    <source>
        <dbReference type="SAM" id="Coils"/>
    </source>
</evidence>
<sequence>QLSSGSPVYENYYRQLDPGNTGRISAGDAAQFLKKSGLSDSTLGKIWDLADSEQKGYLDKRGFFIALRLVASAQGGNDISLNNLNQNLAAPKFKDTNSPLLNASTVASDFQWAIRPDEKGKFEGIFESLCPVNGLLSGDKVKPVLINSKLPLDVLGKIWDLSDVDKDGHLDRDEFSVAMHLVYRAMEKEPVPATLPTSLIPPSKRKKFAGGLPGAVPVLPTLSGLTGGSALLKETLRSTPPLRSATPISTSTVNLSPKQSFKSSSSPVVNWVVPVADRERYDDIFKQTDTDNDGFVTGTEVIEIFMQSSLSQTMLAQIWGLADTKQTGKLTREQFSVAMYLIQQKVIKGVDPPSTLTPDMIPPSERTVTSDSTSSTGSVELTGIKELDDLSQEIAQLQREKFILEQEIREKEDTIRQQNSEVQDMQNDLDRENSSLQELESQKQDAQERLEEMDQQRSKLEGMLNDVKQKCQEESQMISSLQSQISSKETDLLNQEDELDRTKANLSRLQEEEAQLEQSLLSGRVQLDSIIKSLKTTQEEISQARSKLSLIQDNQKEVTKTIEQYNSALSDTSAGNFSNLPDLSEGFTEKNGGFRRADDSFKSKIAMFNTNSSKETPPDPFQTEDPFKSDPFKGLKAQDVCLVLFLDPFGEDPFKQSDPFKGTSSEDFFKKADKSDPFGSSDPFGRKPTLPAKVSDPSSFQLICCLYQCLPSPVGMLGLGASEPFPNVCSTADSTDSFVTTHSSKASKDCPVGFADFGSFGNESQQLEWAKQESKREEQERLRRLHLQEQQDLELAIALSRADMPSA</sequence>
<dbReference type="PROSITE" id="PS50222">
    <property type="entry name" value="EF_HAND_2"/>
    <property type="match status" value="2"/>
</dbReference>
<keyword evidence="3" id="KW-0175">Coiled coil</keyword>
<reference evidence="7" key="1">
    <citation type="submission" date="2025-08" db="UniProtKB">
        <authorList>
            <consortium name="Ensembl"/>
        </authorList>
    </citation>
    <scope>IDENTIFICATION</scope>
</reference>
<accession>A0A7N8XGF4</accession>
<dbReference type="SMART" id="SM00726">
    <property type="entry name" value="UIM"/>
    <property type="match status" value="2"/>
</dbReference>
<feature type="domain" description="EF-hand" evidence="6">
    <location>
        <begin position="276"/>
        <end position="311"/>
    </location>
</feature>
<dbReference type="InterPro" id="IPR011992">
    <property type="entry name" value="EF-hand-dom_pair"/>
</dbReference>
<dbReference type="PANTHER" id="PTHR11216:SF69">
    <property type="entry name" value="EPIDERMAL GROWTH FACTOR RECEPTOR SUBSTRATE 15-LIKE 1"/>
    <property type="match status" value="1"/>
</dbReference>
<dbReference type="Gene3D" id="1.10.287.1490">
    <property type="match status" value="1"/>
</dbReference>
<dbReference type="InterPro" id="IPR002048">
    <property type="entry name" value="EF_hand_dom"/>
</dbReference>
<dbReference type="InterPro" id="IPR000261">
    <property type="entry name" value="EH_dom"/>
</dbReference>
<feature type="domain" description="EH" evidence="5">
    <location>
        <begin position="277"/>
        <end position="367"/>
    </location>
</feature>
<dbReference type="SMART" id="SM00027">
    <property type="entry name" value="EH"/>
    <property type="match status" value="3"/>
</dbReference>
<dbReference type="GO" id="GO:0005509">
    <property type="term" value="F:calcium ion binding"/>
    <property type="evidence" value="ECO:0007669"/>
    <property type="project" value="InterPro"/>
</dbReference>
<name>A0A7N8XGF4_9TELE</name>
<dbReference type="PROSITE" id="PS50330">
    <property type="entry name" value="UIM"/>
    <property type="match status" value="2"/>
</dbReference>
<keyword evidence="1" id="KW-0479">Metal-binding</keyword>
<reference evidence="7" key="2">
    <citation type="submission" date="2025-09" db="UniProtKB">
        <authorList>
            <consortium name="Ensembl"/>
        </authorList>
    </citation>
    <scope>IDENTIFICATION</scope>
</reference>
<dbReference type="Pfam" id="PF12763">
    <property type="entry name" value="EH"/>
    <property type="match status" value="3"/>
</dbReference>
<dbReference type="PANTHER" id="PTHR11216">
    <property type="entry name" value="EH DOMAIN"/>
    <property type="match status" value="1"/>
</dbReference>
<evidence type="ECO:0000256" key="2">
    <source>
        <dbReference type="ARBA" id="ARBA00022837"/>
    </source>
</evidence>
<protein>
    <submittedName>
        <fullName evidence="7">Epidermal growth factor receptor pathway substrate 15-like 1b</fullName>
    </submittedName>
</protein>
<organism evidence="7 8">
    <name type="scientific">Mastacembelus armatus</name>
    <name type="common">zig-zag eel</name>
    <dbReference type="NCBI Taxonomy" id="205130"/>
    <lineage>
        <taxon>Eukaryota</taxon>
        <taxon>Metazoa</taxon>
        <taxon>Chordata</taxon>
        <taxon>Craniata</taxon>
        <taxon>Vertebrata</taxon>
        <taxon>Euteleostomi</taxon>
        <taxon>Actinopterygii</taxon>
        <taxon>Neopterygii</taxon>
        <taxon>Teleostei</taxon>
        <taxon>Neoteleostei</taxon>
        <taxon>Acanthomorphata</taxon>
        <taxon>Anabantaria</taxon>
        <taxon>Synbranchiformes</taxon>
        <taxon>Mastacembelidae</taxon>
        <taxon>Mastacembelus</taxon>
    </lineage>
</organism>
<evidence type="ECO:0000256" key="1">
    <source>
        <dbReference type="ARBA" id="ARBA00022723"/>
    </source>
</evidence>